<comment type="similarity">
    <text evidence="11">Belongs to the short-chain dehydrogenases/reductases (SDR) family.</text>
</comment>
<dbReference type="GO" id="GO:0019290">
    <property type="term" value="P:siderophore biosynthetic process"/>
    <property type="evidence" value="ECO:0007669"/>
    <property type="project" value="InterPro"/>
</dbReference>
<dbReference type="EC" id="1.1.1.102" evidence="10"/>
<dbReference type="InterPro" id="IPR002347">
    <property type="entry name" value="SDR_fam"/>
</dbReference>
<keyword evidence="8" id="KW-0560">Oxidoreductase</keyword>
<dbReference type="PANTHER" id="PTHR43550:SF3">
    <property type="entry name" value="3-KETODIHYDROSPHINGOSINE REDUCTASE"/>
    <property type="match status" value="1"/>
</dbReference>
<evidence type="ECO:0000256" key="8">
    <source>
        <dbReference type="ARBA" id="ARBA00023002"/>
    </source>
</evidence>
<keyword evidence="4" id="KW-0547">Nucleotide-binding</keyword>
<dbReference type="PRINTS" id="PR00080">
    <property type="entry name" value="SDRFAMILY"/>
</dbReference>
<dbReference type="InterPro" id="IPR045022">
    <property type="entry name" value="KDSR-like"/>
</dbReference>
<evidence type="ECO:0000256" key="1">
    <source>
        <dbReference type="ARBA" id="ARBA00004240"/>
    </source>
</evidence>
<dbReference type="CDD" id="cd08939">
    <property type="entry name" value="KDSR-like_SDR_c"/>
    <property type="match status" value="1"/>
</dbReference>
<dbReference type="AlphaFoldDB" id="A0A1A9ZEA6"/>
<evidence type="ECO:0000256" key="7">
    <source>
        <dbReference type="ARBA" id="ARBA00022919"/>
    </source>
</evidence>
<reference evidence="12" key="2">
    <citation type="submission" date="2020-05" db="UniProtKB">
        <authorList>
            <consortium name="EnsemblMetazoa"/>
        </authorList>
    </citation>
    <scope>IDENTIFICATION</scope>
    <source>
        <strain evidence="12">IAEA</strain>
    </source>
</reference>
<sequence length="287" mass="31997">MDSKQVMILITGAHKAFALYNAIEEGINHIKGIGLCLAVECAMKGANVTMRTRDEKMLSRAVALMEVIHQVPEQKFQYRCLDLSSKYEQVAETFASIEEGLGDIYVLINCAGLAICGTFEEVSVEDARTLMNVNYWGTYNCTRHVLPNMKKSGEGIIVITASQAALFGVYGYGPYAASKYALRAMAETIAMESRHLGISVTLALPADTNTPGFENEEKPNLKKEKLYLKSDFISILGFESWLLTLLRGGLFRWGGLFQNIFHASLLGCFLHLHFERIIKNCAKEKNY</sequence>
<accession>A0A1A9ZEA6</accession>
<dbReference type="SUPFAM" id="SSF51735">
    <property type="entry name" value="NAD(P)-binding Rossmann-fold domains"/>
    <property type="match status" value="1"/>
</dbReference>
<dbReference type="PRINTS" id="PR01397">
    <property type="entry name" value="DHBDHDRGNASE"/>
</dbReference>
<keyword evidence="6" id="KW-0521">NADP</keyword>
<dbReference type="Pfam" id="PF00106">
    <property type="entry name" value="adh_short"/>
    <property type="match status" value="1"/>
</dbReference>
<dbReference type="GO" id="GO:0047560">
    <property type="term" value="F:3-dehydrosphinganine reductase activity"/>
    <property type="evidence" value="ECO:0007669"/>
    <property type="project" value="UniProtKB-EC"/>
</dbReference>
<name>A0A1A9ZEA6_GLOPL</name>
<dbReference type="PANTHER" id="PTHR43550">
    <property type="entry name" value="3-KETODIHYDROSPHINGOSINE REDUCTASE"/>
    <property type="match status" value="1"/>
</dbReference>
<dbReference type="PROSITE" id="PS00061">
    <property type="entry name" value="ADH_SHORT"/>
    <property type="match status" value="1"/>
</dbReference>
<dbReference type="EnsemblMetazoa" id="GPAI012028-RA">
    <property type="protein sequence ID" value="GPAI012028-PA"/>
    <property type="gene ID" value="GPAI012028"/>
</dbReference>
<evidence type="ECO:0000256" key="9">
    <source>
        <dbReference type="ARBA" id="ARBA00023098"/>
    </source>
</evidence>
<dbReference type="GO" id="GO:0006666">
    <property type="term" value="P:3-keto-sphinganine metabolic process"/>
    <property type="evidence" value="ECO:0007669"/>
    <property type="project" value="InterPro"/>
</dbReference>
<evidence type="ECO:0000256" key="2">
    <source>
        <dbReference type="ARBA" id="ARBA00004760"/>
    </source>
</evidence>
<organism evidence="12 13">
    <name type="scientific">Glossina pallidipes</name>
    <name type="common">Tsetse fly</name>
    <dbReference type="NCBI Taxonomy" id="7398"/>
    <lineage>
        <taxon>Eukaryota</taxon>
        <taxon>Metazoa</taxon>
        <taxon>Ecdysozoa</taxon>
        <taxon>Arthropoda</taxon>
        <taxon>Hexapoda</taxon>
        <taxon>Insecta</taxon>
        <taxon>Pterygota</taxon>
        <taxon>Neoptera</taxon>
        <taxon>Endopterygota</taxon>
        <taxon>Diptera</taxon>
        <taxon>Brachycera</taxon>
        <taxon>Muscomorpha</taxon>
        <taxon>Hippoboscoidea</taxon>
        <taxon>Glossinidae</taxon>
        <taxon>Glossina</taxon>
    </lineage>
</organism>
<keyword evidence="5" id="KW-0256">Endoplasmic reticulum</keyword>
<dbReference type="Proteomes" id="UP000092445">
    <property type="component" value="Unassembled WGS sequence"/>
</dbReference>
<evidence type="ECO:0000313" key="12">
    <source>
        <dbReference type="EnsemblMetazoa" id="GPAI012028-PA"/>
    </source>
</evidence>
<comment type="pathway">
    <text evidence="3">Sphingolipid metabolism.</text>
</comment>
<evidence type="ECO:0000256" key="5">
    <source>
        <dbReference type="ARBA" id="ARBA00022824"/>
    </source>
</evidence>
<keyword evidence="7" id="KW-0746">Sphingolipid metabolism</keyword>
<keyword evidence="13" id="KW-1185">Reference proteome</keyword>
<dbReference type="Gene3D" id="3.40.50.720">
    <property type="entry name" value="NAD(P)-binding Rossmann-like Domain"/>
    <property type="match status" value="1"/>
</dbReference>
<dbReference type="InterPro" id="IPR020904">
    <property type="entry name" value="Sc_DH/Rdtase_CS"/>
</dbReference>
<comment type="subcellular location">
    <subcellularLocation>
        <location evidence="1">Endoplasmic reticulum</location>
    </subcellularLocation>
</comment>
<dbReference type="GO" id="GO:0008667">
    <property type="term" value="F:2,3-dihydro-2,3-dihydroxybenzoate dehydrogenase activity"/>
    <property type="evidence" value="ECO:0007669"/>
    <property type="project" value="InterPro"/>
</dbReference>
<dbReference type="GO" id="GO:0030148">
    <property type="term" value="P:sphingolipid biosynthetic process"/>
    <property type="evidence" value="ECO:0007669"/>
    <property type="project" value="InterPro"/>
</dbReference>
<evidence type="ECO:0000256" key="11">
    <source>
        <dbReference type="RuleBase" id="RU000363"/>
    </source>
</evidence>
<dbReference type="GO" id="GO:0000166">
    <property type="term" value="F:nucleotide binding"/>
    <property type="evidence" value="ECO:0007669"/>
    <property type="project" value="UniProtKB-KW"/>
</dbReference>
<comment type="pathway">
    <text evidence="2">Lipid metabolism; sphingolipid metabolism.</text>
</comment>
<reference evidence="13" key="1">
    <citation type="submission" date="2014-03" db="EMBL/GenBank/DDBJ databases">
        <authorList>
            <person name="Aksoy S."/>
            <person name="Warren W."/>
            <person name="Wilson R.K."/>
        </authorList>
    </citation>
    <scope>NUCLEOTIDE SEQUENCE [LARGE SCALE GENOMIC DNA]</scope>
    <source>
        <strain evidence="13">IAEA</strain>
    </source>
</reference>
<dbReference type="GO" id="GO:0005789">
    <property type="term" value="C:endoplasmic reticulum membrane"/>
    <property type="evidence" value="ECO:0007669"/>
    <property type="project" value="TreeGrafter"/>
</dbReference>
<evidence type="ECO:0000313" key="13">
    <source>
        <dbReference type="Proteomes" id="UP000092445"/>
    </source>
</evidence>
<dbReference type="STRING" id="7398.A0A1A9ZEA6"/>
<proteinExistence type="inferred from homology"/>
<evidence type="ECO:0000256" key="6">
    <source>
        <dbReference type="ARBA" id="ARBA00022857"/>
    </source>
</evidence>
<protein>
    <recommendedName>
        <fullName evidence="10">3-dehydrosphinganine reductase</fullName>
        <ecNumber evidence="10">1.1.1.102</ecNumber>
    </recommendedName>
</protein>
<keyword evidence="9" id="KW-0443">Lipid metabolism</keyword>
<dbReference type="InterPro" id="IPR003560">
    <property type="entry name" value="DHB_DH"/>
</dbReference>
<evidence type="ECO:0000256" key="4">
    <source>
        <dbReference type="ARBA" id="ARBA00022741"/>
    </source>
</evidence>
<dbReference type="InterPro" id="IPR036291">
    <property type="entry name" value="NAD(P)-bd_dom_sf"/>
</dbReference>
<dbReference type="VEuPathDB" id="VectorBase:GPAI012028"/>
<evidence type="ECO:0000256" key="3">
    <source>
        <dbReference type="ARBA" id="ARBA00004991"/>
    </source>
</evidence>
<evidence type="ECO:0000256" key="10">
    <source>
        <dbReference type="ARBA" id="ARBA00026112"/>
    </source>
</evidence>